<protein>
    <submittedName>
        <fullName evidence="7">ABC transporter substrate-binding protein</fullName>
    </submittedName>
</protein>
<name>A0A0D8J0Y8_9FIRM</name>
<dbReference type="Proteomes" id="UP000431913">
    <property type="component" value="Unassembled WGS sequence"/>
</dbReference>
<reference evidence="7 10" key="3">
    <citation type="submission" date="2019-08" db="EMBL/GenBank/DDBJ databases">
        <title>In-depth cultivation of the pig gut microbiome towards novel bacterial diversity and tailored functional studies.</title>
        <authorList>
            <person name="Wylensek D."/>
            <person name="Hitch T.C.A."/>
            <person name="Clavel T."/>
        </authorList>
    </citation>
    <scope>NUCLEOTIDE SEQUENCE [LARGE SCALE GENOMIC DNA]</scope>
    <source>
        <strain evidence="7 10">WCA3-601-WT-6J</strain>
    </source>
</reference>
<reference evidence="8 11" key="2">
    <citation type="journal article" date="2019" name="Nat. Med.">
        <title>A library of human gut bacterial isolates paired with longitudinal multiomics data enables mechanistic microbiome research.</title>
        <authorList>
            <person name="Poyet M."/>
            <person name="Groussin M."/>
            <person name="Gibbons S.M."/>
            <person name="Avila-Pacheco J."/>
            <person name="Jiang X."/>
            <person name="Kearney S.M."/>
            <person name="Perrotta A.R."/>
            <person name="Berdy B."/>
            <person name="Zhao S."/>
            <person name="Lieberman T.D."/>
            <person name="Swanson P.K."/>
            <person name="Smith M."/>
            <person name="Roesemann S."/>
            <person name="Alexander J.E."/>
            <person name="Rich S.A."/>
            <person name="Livny J."/>
            <person name="Vlamakis H."/>
            <person name="Clish C."/>
            <person name="Bullock K."/>
            <person name="Deik A."/>
            <person name="Scott J."/>
            <person name="Pierce K.A."/>
            <person name="Xavier R.J."/>
            <person name="Alm E.J."/>
        </authorList>
    </citation>
    <scope>NUCLEOTIDE SEQUENCE [LARGE SCALE GENOMIC DNA]</scope>
    <source>
        <strain evidence="8 11">BIOML-A7</strain>
    </source>
</reference>
<feature type="chain" id="PRO_5035656941" evidence="4">
    <location>
        <begin position="27"/>
        <end position="525"/>
    </location>
</feature>
<dbReference type="Gene3D" id="3.10.105.10">
    <property type="entry name" value="Dipeptide-binding Protein, Domain 3"/>
    <property type="match status" value="1"/>
</dbReference>
<feature type="signal peptide" evidence="4">
    <location>
        <begin position="1"/>
        <end position="26"/>
    </location>
</feature>
<dbReference type="PROSITE" id="PS01040">
    <property type="entry name" value="SBP_BACTERIAL_5"/>
    <property type="match status" value="1"/>
</dbReference>
<dbReference type="GO" id="GO:0015833">
    <property type="term" value="P:peptide transport"/>
    <property type="evidence" value="ECO:0007669"/>
    <property type="project" value="TreeGrafter"/>
</dbReference>
<dbReference type="GO" id="GO:0043190">
    <property type="term" value="C:ATP-binding cassette (ABC) transporter complex"/>
    <property type="evidence" value="ECO:0007669"/>
    <property type="project" value="InterPro"/>
</dbReference>
<dbReference type="AlphaFoldDB" id="A0A0D8J0Y8"/>
<dbReference type="InterPro" id="IPR039424">
    <property type="entry name" value="SBP_5"/>
</dbReference>
<dbReference type="EMBL" id="JXXK01000005">
    <property type="protein sequence ID" value="KJF40577.1"/>
    <property type="molecule type" value="Genomic_DNA"/>
</dbReference>
<dbReference type="RefSeq" id="WP_050004769.1">
    <property type="nucleotide sequence ID" value="NZ_CAOJUJ010000018.1"/>
</dbReference>
<evidence type="ECO:0000256" key="4">
    <source>
        <dbReference type="SAM" id="SignalP"/>
    </source>
</evidence>
<evidence type="ECO:0000313" key="10">
    <source>
        <dbReference type="Proteomes" id="UP000431913"/>
    </source>
</evidence>
<comment type="caution">
    <text evidence="6">The sequence shown here is derived from an EMBL/GenBank/DDBJ whole genome shotgun (WGS) entry which is preliminary data.</text>
</comment>
<dbReference type="GeneID" id="42855973"/>
<dbReference type="PANTHER" id="PTHR30290">
    <property type="entry name" value="PERIPLASMIC BINDING COMPONENT OF ABC TRANSPORTER"/>
    <property type="match status" value="1"/>
</dbReference>
<evidence type="ECO:0000256" key="3">
    <source>
        <dbReference type="ARBA" id="ARBA00022729"/>
    </source>
</evidence>
<dbReference type="InterPro" id="IPR023765">
    <property type="entry name" value="SBP_5_CS"/>
</dbReference>
<proteinExistence type="inferred from homology"/>
<dbReference type="Gene3D" id="3.90.76.10">
    <property type="entry name" value="Dipeptide-binding Protein, Domain 1"/>
    <property type="match status" value="1"/>
</dbReference>
<keyword evidence="3 4" id="KW-0732">Signal</keyword>
<reference evidence="6" key="1">
    <citation type="submission" date="2015-02" db="EMBL/GenBank/DDBJ databases">
        <title>A novel member of the family Ruminococcaceae isolated from human feces.</title>
        <authorList>
            <person name="Shkoporov A.N."/>
            <person name="Chaplin A.V."/>
            <person name="Motuzova O.V."/>
            <person name="Kafarskaia L.I."/>
            <person name="Khokhlova E.V."/>
            <person name="Efimov B.A."/>
        </authorList>
    </citation>
    <scope>NUCLEOTIDE SEQUENCE [LARGE SCALE GENOMIC DNA]</scope>
    <source>
        <strain evidence="6">585-1</strain>
    </source>
</reference>
<dbReference type="InterPro" id="IPR030678">
    <property type="entry name" value="Peptide/Ni-bd"/>
</dbReference>
<dbReference type="PROSITE" id="PS51257">
    <property type="entry name" value="PROKAR_LIPOPROTEIN"/>
    <property type="match status" value="1"/>
</dbReference>
<evidence type="ECO:0000313" key="8">
    <source>
        <dbReference type="EMBL" id="MTS52623.1"/>
    </source>
</evidence>
<sequence>MKKLIASLLAAALLAAGLAGCGGAPASSGGAAASGAASASSGAADAGIAQQIVVARNKDAALVDPTQTSNATDLMTVAWNFEGLVFPANDGTAIEGALAESWDVSEDGLTYTFHLRDGLKFYNGDAVTAEDILYSLNRAIDPEKSIFAGFLTAIAGIECPDDTTVVVTLKAPTPDFLSNFTMPCCAIVQKDSGESGDYKDLVTCGPYYIADWVKDQYMLFKKNPNYYDPSKAVTEEIKVTVVADDSTRLMEFQNGDIDLMMSTPRNNLPQLSADSNYKVEAFDTVTVNYIGFNVEAEAVSSKEVRQALAYATNVDDLIVGANQGYAQRVTTFTDNLDVLRNTGLEGYTHDVEKAKSLLADAGYADGLTLTLSITSGNTTEAQIAAILKEQWAQAGVTLEVTQYDAATLTAMKKNGEYQVGLTNLGRTGPDSALALSFIVYNPITNGMYTGWQNDECESLYLASCSELDVEKRAEMWARMQEIELDEAPLIPTYVNQDVYAMHSNVSGVQYNLFLGILPYTMQKTV</sequence>
<dbReference type="Gene3D" id="3.40.190.10">
    <property type="entry name" value="Periplasmic binding protein-like II"/>
    <property type="match status" value="1"/>
</dbReference>
<dbReference type="InterPro" id="IPR000914">
    <property type="entry name" value="SBP_5_dom"/>
</dbReference>
<evidence type="ECO:0000313" key="6">
    <source>
        <dbReference type="EMBL" id="KJF40577.1"/>
    </source>
</evidence>
<dbReference type="SUPFAM" id="SSF53850">
    <property type="entry name" value="Periplasmic binding protein-like II"/>
    <property type="match status" value="1"/>
</dbReference>
<feature type="domain" description="Solute-binding protein family 5" evidence="5">
    <location>
        <begin position="94"/>
        <end position="436"/>
    </location>
</feature>
<evidence type="ECO:0000313" key="11">
    <source>
        <dbReference type="Proteomes" id="UP000449193"/>
    </source>
</evidence>
<organism evidence="6 9">
    <name type="scientific">Ruthenibacterium lactatiformans</name>
    <dbReference type="NCBI Taxonomy" id="1550024"/>
    <lineage>
        <taxon>Bacteria</taxon>
        <taxon>Bacillati</taxon>
        <taxon>Bacillota</taxon>
        <taxon>Clostridia</taxon>
        <taxon>Eubacteriales</taxon>
        <taxon>Oscillospiraceae</taxon>
        <taxon>Ruthenibacterium</taxon>
    </lineage>
</organism>
<dbReference type="Proteomes" id="UP000032483">
    <property type="component" value="Unassembled WGS sequence"/>
</dbReference>
<dbReference type="PIRSF" id="PIRSF002741">
    <property type="entry name" value="MppA"/>
    <property type="match status" value="1"/>
</dbReference>
<dbReference type="GO" id="GO:1904680">
    <property type="term" value="F:peptide transmembrane transporter activity"/>
    <property type="evidence" value="ECO:0007669"/>
    <property type="project" value="TreeGrafter"/>
</dbReference>
<dbReference type="Proteomes" id="UP000449193">
    <property type="component" value="Unassembled WGS sequence"/>
</dbReference>
<evidence type="ECO:0000256" key="1">
    <source>
        <dbReference type="ARBA" id="ARBA00004193"/>
    </source>
</evidence>
<comment type="subcellular location">
    <subcellularLocation>
        <location evidence="1">Cell membrane</location>
        <topology evidence="1">Lipid-anchor</topology>
    </subcellularLocation>
</comment>
<evidence type="ECO:0000313" key="9">
    <source>
        <dbReference type="Proteomes" id="UP000032483"/>
    </source>
</evidence>
<accession>A0A0D8J0Y8</accession>
<keyword evidence="9" id="KW-1185">Reference proteome</keyword>
<evidence type="ECO:0000256" key="2">
    <source>
        <dbReference type="ARBA" id="ARBA00005695"/>
    </source>
</evidence>
<dbReference type="Pfam" id="PF00496">
    <property type="entry name" value="SBP_bac_5"/>
    <property type="match status" value="1"/>
</dbReference>
<dbReference type="EMBL" id="VUNJ01000017">
    <property type="protein sequence ID" value="MST92944.1"/>
    <property type="molecule type" value="Genomic_DNA"/>
</dbReference>
<comment type="similarity">
    <text evidence="2">Belongs to the bacterial solute-binding protein 5 family.</text>
</comment>
<evidence type="ECO:0000313" key="7">
    <source>
        <dbReference type="EMBL" id="MST92944.1"/>
    </source>
</evidence>
<evidence type="ECO:0000259" key="5">
    <source>
        <dbReference type="Pfam" id="PF00496"/>
    </source>
</evidence>
<dbReference type="GO" id="GO:0042597">
    <property type="term" value="C:periplasmic space"/>
    <property type="evidence" value="ECO:0007669"/>
    <property type="project" value="UniProtKB-ARBA"/>
</dbReference>
<dbReference type="EMBL" id="WMZR01000020">
    <property type="protein sequence ID" value="MTS52623.1"/>
    <property type="molecule type" value="Genomic_DNA"/>
</dbReference>
<dbReference type="CDD" id="cd00995">
    <property type="entry name" value="PBP2_NikA_DppA_OppA_like"/>
    <property type="match status" value="1"/>
</dbReference>
<gene>
    <name evidence="7" type="ORF">FYJ76_13565</name>
    <name evidence="8" type="ORF">GMD52_13930</name>
    <name evidence="6" type="ORF">TQ39_04945</name>
</gene>